<reference evidence="1" key="1">
    <citation type="submission" date="2021-02" db="EMBL/GenBank/DDBJ databases">
        <authorList>
            <consortium name="DOE Joint Genome Institute"/>
            <person name="Ahrendt S."/>
            <person name="Looney B.P."/>
            <person name="Miyauchi S."/>
            <person name="Morin E."/>
            <person name="Drula E."/>
            <person name="Courty P.E."/>
            <person name="Chicoki N."/>
            <person name="Fauchery L."/>
            <person name="Kohler A."/>
            <person name="Kuo A."/>
            <person name="Labutti K."/>
            <person name="Pangilinan J."/>
            <person name="Lipzen A."/>
            <person name="Riley R."/>
            <person name="Andreopoulos W."/>
            <person name="He G."/>
            <person name="Johnson J."/>
            <person name="Barry K.W."/>
            <person name="Grigoriev I.V."/>
            <person name="Nagy L."/>
            <person name="Hibbett D."/>
            <person name="Henrissat B."/>
            <person name="Matheny P.B."/>
            <person name="Labbe J."/>
            <person name="Martin F."/>
        </authorList>
    </citation>
    <scope>NUCLEOTIDE SEQUENCE</scope>
    <source>
        <strain evidence="1">EC-137</strain>
    </source>
</reference>
<accession>A0ACB8QGJ3</accession>
<gene>
    <name evidence="1" type="ORF">K488DRAFT_53660</name>
</gene>
<evidence type="ECO:0000313" key="2">
    <source>
        <dbReference type="Proteomes" id="UP000814128"/>
    </source>
</evidence>
<comment type="caution">
    <text evidence="1">The sequence shown here is derived from an EMBL/GenBank/DDBJ whole genome shotgun (WGS) entry which is preliminary data.</text>
</comment>
<protein>
    <submittedName>
        <fullName evidence="1">Uncharacterized protein</fullName>
    </submittedName>
</protein>
<keyword evidence="2" id="KW-1185">Reference proteome</keyword>
<sequence length="171" mass="19151">RPSAAAITKHLLTTLADEANPITHSDSPQRADYVVSCATGHQVRDYKAARKPHFEERKKKLEEQATEKTSGILKGVRVYIDGYLRGTTDIEMKRIVAGAGGEIRHTASGVTHILTSQWLSAAKTQKLLKSKSSKIHVVGPEWVIESVNAGRRLSERRYEVMMDRTVRRSWS</sequence>
<evidence type="ECO:0000313" key="1">
    <source>
        <dbReference type="EMBL" id="KAI0030715.1"/>
    </source>
</evidence>
<feature type="non-terminal residue" evidence="1">
    <location>
        <position position="1"/>
    </location>
</feature>
<name>A0ACB8QGJ3_9AGAM</name>
<proteinExistence type="predicted"/>
<dbReference type="EMBL" id="MU273609">
    <property type="protein sequence ID" value="KAI0030715.1"/>
    <property type="molecule type" value="Genomic_DNA"/>
</dbReference>
<dbReference type="Proteomes" id="UP000814128">
    <property type="component" value="Unassembled WGS sequence"/>
</dbReference>
<reference evidence="1" key="2">
    <citation type="journal article" date="2022" name="New Phytol.">
        <title>Evolutionary transition to the ectomycorrhizal habit in the genomes of a hyperdiverse lineage of mushroom-forming fungi.</title>
        <authorList>
            <person name="Looney B."/>
            <person name="Miyauchi S."/>
            <person name="Morin E."/>
            <person name="Drula E."/>
            <person name="Courty P.E."/>
            <person name="Kohler A."/>
            <person name="Kuo A."/>
            <person name="LaButti K."/>
            <person name="Pangilinan J."/>
            <person name="Lipzen A."/>
            <person name="Riley R."/>
            <person name="Andreopoulos W."/>
            <person name="He G."/>
            <person name="Johnson J."/>
            <person name="Nolan M."/>
            <person name="Tritt A."/>
            <person name="Barry K.W."/>
            <person name="Grigoriev I.V."/>
            <person name="Nagy L.G."/>
            <person name="Hibbett D."/>
            <person name="Henrissat B."/>
            <person name="Matheny P.B."/>
            <person name="Labbe J."/>
            <person name="Martin F.M."/>
        </authorList>
    </citation>
    <scope>NUCLEOTIDE SEQUENCE</scope>
    <source>
        <strain evidence="1">EC-137</strain>
    </source>
</reference>
<organism evidence="1 2">
    <name type="scientific">Vararia minispora EC-137</name>
    <dbReference type="NCBI Taxonomy" id="1314806"/>
    <lineage>
        <taxon>Eukaryota</taxon>
        <taxon>Fungi</taxon>
        <taxon>Dikarya</taxon>
        <taxon>Basidiomycota</taxon>
        <taxon>Agaricomycotina</taxon>
        <taxon>Agaricomycetes</taxon>
        <taxon>Russulales</taxon>
        <taxon>Lachnocladiaceae</taxon>
        <taxon>Vararia</taxon>
    </lineage>
</organism>